<name>A0A0S6W000_9BACT</name>
<dbReference type="HOGENOM" id="CLU_383891_0_0_0"/>
<evidence type="ECO:0000256" key="2">
    <source>
        <dbReference type="SAM" id="MobiDB-lite"/>
    </source>
</evidence>
<evidence type="ECO:0000313" key="6">
    <source>
        <dbReference type="Proteomes" id="UP000030700"/>
    </source>
</evidence>
<keyword evidence="3" id="KW-0812">Transmembrane</keyword>
<sequence>MIDIKCPTCSTQYRLSDSQVANVTKLRCKKCNTVFQLREQLKSQEQAEEAPPASEAATLAFDLSKIQLDYPQQKVSSSESSPDVFPSQAGSAFGVLFPESETSSESEEAEEVEIEDHISAPLQQQDAQNTDFSSFSFSFDQAQGEEEDLSDSPTMDFSFSAAIPETLEEEPTEEEQQTDESIEQEEQTSGTNLEVPLGAVEITGEGTGSLPVTVTLEQPGEEKFPAYGVEEAASDEYAALEEDLSTCCIDSLAMGLHRCELCGRDLKGRDPRVAQELQRRRRQQLKQELSGANVQIGFSEEQIGEVHGRHIHVTEDFSDVEKALDDLASGTFHQTLKKKEAKKQFQKTLRKLGAGVIGLVVLASIVFIFLLPSTHEKLQARYNALMTQETTPPDELTDLFFDAIIAKDQEIFSQVSIMPAIPDYSSAKIITIGEEYEQMSIGIPGKKKLTLEKEIADIEEQIQEKSSLVQEYSAKNLSPSILEEKIATDEQKLAKAKQAFSEKDAENRKKVDRLQADLQDIDRDLRKARDDIRKYIDKTDDVGKAIYNRAVSNQQFLSEKKEKVLRQLRQEQEKYQQLRAELDGEYQPQFRRLEERLATEEALLREANQLQDKQNSPVVLLTKEIERLSQDSTTKKEELEQVTAQLSQALAFFSHQPEYQDIMNQQQNIEFSHVSKNVAATVKDDKSGEQQVSIILKQYQALFPDKKIVQSRWLVEKIAK</sequence>
<evidence type="ECO:0000256" key="3">
    <source>
        <dbReference type="SAM" id="Phobius"/>
    </source>
</evidence>
<keyword evidence="3" id="KW-0472">Membrane</keyword>
<gene>
    <name evidence="5" type="ORF">U14_04089</name>
</gene>
<dbReference type="EMBL" id="DF820459">
    <property type="protein sequence ID" value="GAK52832.1"/>
    <property type="molecule type" value="Genomic_DNA"/>
</dbReference>
<feature type="compositionally biased region" description="Acidic residues" evidence="2">
    <location>
        <begin position="167"/>
        <end position="186"/>
    </location>
</feature>
<dbReference type="AlphaFoldDB" id="A0A0S6W000"/>
<feature type="transmembrane region" description="Helical" evidence="3">
    <location>
        <begin position="352"/>
        <end position="371"/>
    </location>
</feature>
<keyword evidence="1" id="KW-0175">Coiled coil</keyword>
<evidence type="ECO:0000259" key="4">
    <source>
        <dbReference type="Pfam" id="PF13717"/>
    </source>
</evidence>
<evidence type="ECO:0000313" key="5">
    <source>
        <dbReference type="EMBL" id="GAK52832.1"/>
    </source>
</evidence>
<accession>A0A0S6W000</accession>
<reference evidence="5" key="1">
    <citation type="journal article" date="2015" name="PeerJ">
        <title>First genomic representation of candidate bacterial phylum KSB3 points to enhanced environmental sensing as a trigger of wastewater bulking.</title>
        <authorList>
            <person name="Sekiguchi Y."/>
            <person name="Ohashi A."/>
            <person name="Parks D.H."/>
            <person name="Yamauchi T."/>
            <person name="Tyson G.W."/>
            <person name="Hugenholtz P."/>
        </authorList>
    </citation>
    <scope>NUCLEOTIDE SEQUENCE [LARGE SCALE GENOMIC DNA]</scope>
</reference>
<organism evidence="5">
    <name type="scientific">Candidatus Moduliflexus flocculans</name>
    <dbReference type="NCBI Taxonomy" id="1499966"/>
    <lineage>
        <taxon>Bacteria</taxon>
        <taxon>Candidatus Moduliflexota</taxon>
        <taxon>Candidatus Moduliflexia</taxon>
        <taxon>Candidatus Moduliflexales</taxon>
        <taxon>Candidatus Moduliflexaceae</taxon>
    </lineage>
</organism>
<keyword evidence="3" id="KW-1133">Transmembrane helix</keyword>
<dbReference type="Pfam" id="PF13717">
    <property type="entry name" value="Zn_ribbon_4"/>
    <property type="match status" value="1"/>
</dbReference>
<protein>
    <submittedName>
        <fullName evidence="5">Chromosome segregation ATPases</fullName>
    </submittedName>
</protein>
<dbReference type="NCBIfam" id="TIGR02098">
    <property type="entry name" value="MJ0042_CXXC"/>
    <property type="match status" value="1"/>
</dbReference>
<proteinExistence type="predicted"/>
<feature type="coiled-coil region" evidence="1">
    <location>
        <begin position="511"/>
        <end position="645"/>
    </location>
</feature>
<feature type="domain" description="Zinc finger/thioredoxin putative" evidence="4">
    <location>
        <begin position="4"/>
        <end position="35"/>
    </location>
</feature>
<dbReference type="Proteomes" id="UP000030700">
    <property type="component" value="Unassembled WGS sequence"/>
</dbReference>
<keyword evidence="6" id="KW-1185">Reference proteome</keyword>
<dbReference type="InterPro" id="IPR011723">
    <property type="entry name" value="Znf/thioredoxin_put"/>
</dbReference>
<feature type="region of interest" description="Disordered" evidence="2">
    <location>
        <begin position="167"/>
        <end position="195"/>
    </location>
</feature>
<feature type="coiled-coil region" evidence="1">
    <location>
        <begin position="448"/>
        <end position="475"/>
    </location>
</feature>
<evidence type="ECO:0000256" key="1">
    <source>
        <dbReference type="SAM" id="Coils"/>
    </source>
</evidence>